<dbReference type="AlphaFoldDB" id="A0A4U1IC03"/>
<dbReference type="Proteomes" id="UP000305539">
    <property type="component" value="Unassembled WGS sequence"/>
</dbReference>
<gene>
    <name evidence="1" type="ORF">FAZ69_07090</name>
</gene>
<dbReference type="RefSeq" id="WP_136893240.1">
    <property type="nucleotide sequence ID" value="NZ_SWJE01000003.1"/>
</dbReference>
<evidence type="ECO:0000313" key="2">
    <source>
        <dbReference type="Proteomes" id="UP000305539"/>
    </source>
</evidence>
<protein>
    <submittedName>
        <fullName evidence="1">Prepilin-type cleavage/methylation domain-containing protein</fullName>
    </submittedName>
</protein>
<comment type="caution">
    <text evidence="1">The sequence shown here is derived from an EMBL/GenBank/DDBJ whole genome shotgun (WGS) entry which is preliminary data.</text>
</comment>
<proteinExistence type="predicted"/>
<evidence type="ECO:0000313" key="1">
    <source>
        <dbReference type="EMBL" id="TKC91124.1"/>
    </source>
</evidence>
<dbReference type="EMBL" id="SWJE01000003">
    <property type="protein sequence ID" value="TKC91124.1"/>
    <property type="molecule type" value="Genomic_DNA"/>
</dbReference>
<accession>A0A4U1IC03</accession>
<keyword evidence="2" id="KW-1185">Reference proteome</keyword>
<reference evidence="1 2" key="1">
    <citation type="submission" date="2019-04" db="EMBL/GenBank/DDBJ databases">
        <title>Trinickia sp. 7GSK02, isolated from subtropical forest soil.</title>
        <authorList>
            <person name="Gao Z.-H."/>
            <person name="Qiu L.-H."/>
        </authorList>
    </citation>
    <scope>NUCLEOTIDE SEQUENCE [LARGE SCALE GENOMIC DNA]</scope>
    <source>
        <strain evidence="1 2">7GSK02</strain>
    </source>
</reference>
<dbReference type="OrthoDB" id="9131625at2"/>
<sequence>MNKRSWHMVRGGTLLEVLVALTLMAVSALGVISAQLSMARRENAVAMRERAALIADSLVEAARGSTPESVTLAQWNVHAASMLHRGDVRFQELGDGLSMSIVRWDALREDSRGTPAGQGTCKTVAGAAAGEMSCASITFVRLAQ</sequence>
<organism evidence="1 2">
    <name type="scientific">Trinickia terrae</name>
    <dbReference type="NCBI Taxonomy" id="2571161"/>
    <lineage>
        <taxon>Bacteria</taxon>
        <taxon>Pseudomonadati</taxon>
        <taxon>Pseudomonadota</taxon>
        <taxon>Betaproteobacteria</taxon>
        <taxon>Burkholderiales</taxon>
        <taxon>Burkholderiaceae</taxon>
        <taxon>Trinickia</taxon>
    </lineage>
</organism>
<name>A0A4U1IC03_9BURK</name>